<gene>
    <name evidence="1" type="ORF">Ate02nite_46040</name>
</gene>
<protein>
    <recommendedName>
        <fullName evidence="3">Flavin reductase</fullName>
    </recommendedName>
</protein>
<accession>A0A919TU24</accession>
<dbReference type="EMBL" id="BOMY01000033">
    <property type="protein sequence ID" value="GIF21874.1"/>
    <property type="molecule type" value="Genomic_DNA"/>
</dbReference>
<evidence type="ECO:0000313" key="1">
    <source>
        <dbReference type="EMBL" id="GIF21874.1"/>
    </source>
</evidence>
<dbReference type="RefSeq" id="WP_203808890.1">
    <property type="nucleotide sequence ID" value="NZ_BOMY01000033.1"/>
</dbReference>
<evidence type="ECO:0008006" key="3">
    <source>
        <dbReference type="Google" id="ProtNLM"/>
    </source>
</evidence>
<organism evidence="1 2">
    <name type="scientific">Paractinoplanes tereljensis</name>
    <dbReference type="NCBI Taxonomy" id="571912"/>
    <lineage>
        <taxon>Bacteria</taxon>
        <taxon>Bacillati</taxon>
        <taxon>Actinomycetota</taxon>
        <taxon>Actinomycetes</taxon>
        <taxon>Micromonosporales</taxon>
        <taxon>Micromonosporaceae</taxon>
        <taxon>Paractinoplanes</taxon>
    </lineage>
</organism>
<dbReference type="AlphaFoldDB" id="A0A919TU24"/>
<sequence>MDGGHRPKRPEWDCAACGRDWPCDPAREELAADTGGGTTLAVLMWTYLEDFALDAGPGPFAGAFDRFIAWTRGGTRGQ</sequence>
<reference evidence="1" key="1">
    <citation type="submission" date="2021-01" db="EMBL/GenBank/DDBJ databases">
        <title>Whole genome shotgun sequence of Actinoplanes tereljensis NBRC 105297.</title>
        <authorList>
            <person name="Komaki H."/>
            <person name="Tamura T."/>
        </authorList>
    </citation>
    <scope>NUCLEOTIDE SEQUENCE</scope>
    <source>
        <strain evidence="1">NBRC 105297</strain>
    </source>
</reference>
<keyword evidence="2" id="KW-1185">Reference proteome</keyword>
<name>A0A919TU24_9ACTN</name>
<evidence type="ECO:0000313" key="2">
    <source>
        <dbReference type="Proteomes" id="UP000623608"/>
    </source>
</evidence>
<dbReference type="Proteomes" id="UP000623608">
    <property type="component" value="Unassembled WGS sequence"/>
</dbReference>
<proteinExistence type="predicted"/>
<comment type="caution">
    <text evidence="1">The sequence shown here is derived from an EMBL/GenBank/DDBJ whole genome shotgun (WGS) entry which is preliminary data.</text>
</comment>